<proteinExistence type="predicted"/>
<dbReference type="Pfam" id="PF20765">
    <property type="entry name" value="Phage_tail_terminator_8"/>
    <property type="match status" value="1"/>
</dbReference>
<dbReference type="InterPro" id="IPR049254">
    <property type="entry name" value="Phage_tail_terminator"/>
</dbReference>
<dbReference type="RefSeq" id="WP_125575321.1">
    <property type="nucleotide sequence ID" value="NZ_JBHSSO010000069.1"/>
</dbReference>
<name>A0ABW1UDA4_9LACO</name>
<comment type="caution">
    <text evidence="1">The sequence shown here is derived from an EMBL/GenBank/DDBJ whole genome shotgun (WGS) entry which is preliminary data.</text>
</comment>
<accession>A0ABW1UDA4</accession>
<evidence type="ECO:0000313" key="1">
    <source>
        <dbReference type="EMBL" id="MFC6290663.1"/>
    </source>
</evidence>
<gene>
    <name evidence="1" type="ORF">ACFP1M_10820</name>
</gene>
<organism evidence="1 2">
    <name type="scientific">Levilactobacillus angrenensis</name>
    <dbReference type="NCBI Taxonomy" id="2486020"/>
    <lineage>
        <taxon>Bacteria</taxon>
        <taxon>Bacillati</taxon>
        <taxon>Bacillota</taxon>
        <taxon>Bacilli</taxon>
        <taxon>Lactobacillales</taxon>
        <taxon>Lactobacillaceae</taxon>
        <taxon>Levilactobacillus</taxon>
    </lineage>
</organism>
<evidence type="ECO:0000313" key="2">
    <source>
        <dbReference type="Proteomes" id="UP001596258"/>
    </source>
</evidence>
<dbReference type="EMBL" id="JBHSSO010000069">
    <property type="protein sequence ID" value="MFC6290663.1"/>
    <property type="molecule type" value="Genomic_DNA"/>
</dbReference>
<reference evidence="2" key="1">
    <citation type="journal article" date="2019" name="Int. J. Syst. Evol. Microbiol.">
        <title>The Global Catalogue of Microorganisms (GCM) 10K type strain sequencing project: providing services to taxonomists for standard genome sequencing and annotation.</title>
        <authorList>
            <consortium name="The Broad Institute Genomics Platform"/>
            <consortium name="The Broad Institute Genome Sequencing Center for Infectious Disease"/>
            <person name="Wu L."/>
            <person name="Ma J."/>
        </authorList>
    </citation>
    <scope>NUCLEOTIDE SEQUENCE [LARGE SCALE GENOMIC DNA]</scope>
    <source>
        <strain evidence="2">CCM 8893</strain>
    </source>
</reference>
<sequence>MTIIERIGQLLTTIAPALPVYRENQSGGFKEPSFYVSTIGGRSEPELFGRQKRTHGYQVVYFPNLKKPNADMERMEQLLLNQFLTLPDFAHIRDRDFNRVDGTLTLDFNVVLWAAPVDNTPKQQKMKQIERVTNSDRSEN</sequence>
<dbReference type="Proteomes" id="UP001596258">
    <property type="component" value="Unassembled WGS sequence"/>
</dbReference>
<protein>
    <submittedName>
        <fullName evidence="1">DUF6838 family protein</fullName>
    </submittedName>
</protein>
<keyword evidence="2" id="KW-1185">Reference proteome</keyword>